<dbReference type="KEGG" id="tng:GSTEN00001113G001"/>
<protein>
    <submittedName>
        <fullName evidence="6">(spotted green pufferfish) hypothetical protein</fullName>
    </submittedName>
</protein>
<dbReference type="PROSITE" id="PS00478">
    <property type="entry name" value="LIM_DOMAIN_1"/>
    <property type="match status" value="1"/>
</dbReference>
<evidence type="ECO:0000256" key="2">
    <source>
        <dbReference type="ARBA" id="ARBA00022833"/>
    </source>
</evidence>
<evidence type="ECO:0000313" key="6">
    <source>
        <dbReference type="EMBL" id="CAF88013.1"/>
    </source>
</evidence>
<gene>
    <name evidence="6" type="ORF">GSTENG00001113001</name>
</gene>
<accession>Q4TGG9</accession>
<sequence length="61" mass="7180">MSNSEECYFCAQRIYVLERISAEGKFFHRSCFTCHRCGITLRLGGYTFDHTTGRFYCELHS</sequence>
<dbReference type="PROSITE" id="PS50023">
    <property type="entry name" value="LIM_DOMAIN_2"/>
    <property type="match status" value="1"/>
</dbReference>
<keyword evidence="2 4" id="KW-0862">Zinc</keyword>
<dbReference type="SUPFAM" id="SSF57716">
    <property type="entry name" value="Glucocorticoid receptor-like (DNA-binding domain)"/>
    <property type="match status" value="2"/>
</dbReference>
<dbReference type="EMBL" id="CAAE01003712">
    <property type="protein sequence ID" value="CAF88013.1"/>
    <property type="molecule type" value="Genomic_DNA"/>
</dbReference>
<feature type="domain" description="LIM zinc-binding" evidence="5">
    <location>
        <begin position="5"/>
        <end position="61"/>
    </location>
</feature>
<dbReference type="AlphaFoldDB" id="Q4TGG9"/>
<feature type="non-terminal residue" evidence="6">
    <location>
        <position position="61"/>
    </location>
</feature>
<reference evidence="6" key="1">
    <citation type="journal article" date="2004" name="Nature">
        <title>Genome duplication in the teleost fish Tetraodon nigroviridis reveals the early vertebrate proto-karyotype.</title>
        <authorList>
            <person name="Jaillon O."/>
            <person name="Aury J.-M."/>
            <person name="Brunet F."/>
            <person name="Petit J.-L."/>
            <person name="Stange-Thomann N."/>
            <person name="Mauceli E."/>
            <person name="Bouneau L."/>
            <person name="Fischer C."/>
            <person name="Ozouf-Costaz C."/>
            <person name="Bernot A."/>
            <person name="Nicaud S."/>
            <person name="Jaffe D."/>
            <person name="Fisher S."/>
            <person name="Lutfalla G."/>
            <person name="Dossat C."/>
            <person name="Segurens B."/>
            <person name="Dasilva C."/>
            <person name="Salanoubat M."/>
            <person name="Levy M."/>
            <person name="Boudet N."/>
            <person name="Castellano S."/>
            <person name="Anthouard V."/>
            <person name="Jubin C."/>
            <person name="Castelli V."/>
            <person name="Katinka M."/>
            <person name="Vacherie B."/>
            <person name="Biemont C."/>
            <person name="Skalli Z."/>
            <person name="Cattolico L."/>
            <person name="Poulain J."/>
            <person name="De Berardinis V."/>
            <person name="Cruaud C."/>
            <person name="Duprat S."/>
            <person name="Brottier P."/>
            <person name="Coutanceau J.-P."/>
            <person name="Gouzy J."/>
            <person name="Parra G."/>
            <person name="Lardier G."/>
            <person name="Chapple C."/>
            <person name="McKernan K.J."/>
            <person name="McEwan P."/>
            <person name="Bosak S."/>
            <person name="Kellis M."/>
            <person name="Volff J.-N."/>
            <person name="Guigo R."/>
            <person name="Zody M.C."/>
            <person name="Mesirov J."/>
            <person name="Lindblad-Toh K."/>
            <person name="Birren B."/>
            <person name="Nusbaum C."/>
            <person name="Kahn D."/>
            <person name="Robinson-Rechavi M."/>
            <person name="Laudet V."/>
            <person name="Schachter V."/>
            <person name="Quetier F."/>
            <person name="Saurin W."/>
            <person name="Scarpelli C."/>
            <person name="Wincker P."/>
            <person name="Lander E.S."/>
            <person name="Weissenbach J."/>
            <person name="Roest Crollius H."/>
        </authorList>
    </citation>
    <scope>NUCLEOTIDE SEQUENCE [LARGE SCALE GENOMIC DNA]</scope>
</reference>
<evidence type="ECO:0000259" key="5">
    <source>
        <dbReference type="PROSITE" id="PS50023"/>
    </source>
</evidence>
<dbReference type="PANTHER" id="PTHR24206">
    <property type="entry name" value="OS06G0237300 PROTEIN"/>
    <property type="match status" value="1"/>
</dbReference>
<evidence type="ECO:0000256" key="1">
    <source>
        <dbReference type="ARBA" id="ARBA00022723"/>
    </source>
</evidence>
<evidence type="ECO:0000256" key="4">
    <source>
        <dbReference type="PROSITE-ProRule" id="PRU00125"/>
    </source>
</evidence>
<dbReference type="OrthoDB" id="20799at2759"/>
<dbReference type="InterPro" id="IPR001781">
    <property type="entry name" value="Znf_LIM"/>
</dbReference>
<organism evidence="6">
    <name type="scientific">Tetraodon nigroviridis</name>
    <name type="common">Spotted green pufferfish</name>
    <name type="synonym">Chelonodon nigroviridis</name>
    <dbReference type="NCBI Taxonomy" id="99883"/>
    <lineage>
        <taxon>Eukaryota</taxon>
        <taxon>Metazoa</taxon>
        <taxon>Chordata</taxon>
        <taxon>Craniata</taxon>
        <taxon>Vertebrata</taxon>
        <taxon>Euteleostomi</taxon>
        <taxon>Actinopterygii</taxon>
        <taxon>Neopterygii</taxon>
        <taxon>Teleostei</taxon>
        <taxon>Neoteleostei</taxon>
        <taxon>Acanthomorphata</taxon>
        <taxon>Eupercaria</taxon>
        <taxon>Tetraodontiformes</taxon>
        <taxon>Tetradontoidea</taxon>
        <taxon>Tetraodontidae</taxon>
        <taxon>Tetraodon</taxon>
    </lineage>
</organism>
<proteinExistence type="predicted"/>
<comment type="caution">
    <text evidence="6">The sequence shown here is derived from an EMBL/GenBank/DDBJ whole genome shotgun (WGS) entry which is preliminary data.</text>
</comment>
<dbReference type="Pfam" id="PF00412">
    <property type="entry name" value="LIM"/>
    <property type="match status" value="1"/>
</dbReference>
<keyword evidence="3 4" id="KW-0440">LIM domain</keyword>
<dbReference type="GO" id="GO:0046872">
    <property type="term" value="F:metal ion binding"/>
    <property type="evidence" value="ECO:0007669"/>
    <property type="project" value="UniProtKB-KW"/>
</dbReference>
<name>Q4TGG9_TETNG</name>
<keyword evidence="1 4" id="KW-0479">Metal-binding</keyword>
<reference evidence="6" key="2">
    <citation type="submission" date="2004-02" db="EMBL/GenBank/DDBJ databases">
        <authorList>
            <consortium name="Genoscope"/>
            <consortium name="Whitehead Institute Centre for Genome Research"/>
        </authorList>
    </citation>
    <scope>NUCLEOTIDE SEQUENCE</scope>
</reference>
<dbReference type="SMART" id="SM00132">
    <property type="entry name" value="LIM"/>
    <property type="match status" value="1"/>
</dbReference>
<evidence type="ECO:0000256" key="3">
    <source>
        <dbReference type="ARBA" id="ARBA00023038"/>
    </source>
</evidence>
<dbReference type="Gene3D" id="2.10.110.10">
    <property type="entry name" value="Cysteine Rich Protein"/>
    <property type="match status" value="1"/>
</dbReference>